<dbReference type="STRING" id="65393.PCC7424_2520"/>
<dbReference type="OrthoDB" id="9800707at2"/>
<dbReference type="Proteomes" id="UP000002384">
    <property type="component" value="Chromosome"/>
</dbReference>
<reference evidence="2" key="1">
    <citation type="journal article" date="2011" name="MBio">
        <title>Novel metabolic attributes of the genus Cyanothece, comprising a group of unicellular nitrogen-fixing Cyanobacteria.</title>
        <authorList>
            <person name="Bandyopadhyay A."/>
            <person name="Elvitigala T."/>
            <person name="Welsh E."/>
            <person name="Stockel J."/>
            <person name="Liberton M."/>
            <person name="Min H."/>
            <person name="Sherman L.A."/>
            <person name="Pakrasi H.B."/>
        </authorList>
    </citation>
    <scope>NUCLEOTIDE SEQUENCE [LARGE SCALE GENOMIC DNA]</scope>
    <source>
        <strain evidence="2">PCC 7424</strain>
    </source>
</reference>
<organism evidence="1 2">
    <name type="scientific">Gloeothece citriformis (strain PCC 7424)</name>
    <name type="common">Cyanothece sp. (strain PCC 7424)</name>
    <dbReference type="NCBI Taxonomy" id="65393"/>
    <lineage>
        <taxon>Bacteria</taxon>
        <taxon>Bacillati</taxon>
        <taxon>Cyanobacteriota</taxon>
        <taxon>Cyanophyceae</taxon>
        <taxon>Oscillatoriophycideae</taxon>
        <taxon>Chroococcales</taxon>
        <taxon>Aphanothecaceae</taxon>
        <taxon>Gloeothece</taxon>
        <taxon>Gloeothece citriformis</taxon>
    </lineage>
</organism>
<keyword evidence="2" id="KW-1185">Reference proteome</keyword>
<dbReference type="KEGG" id="cyc:PCC7424_2520"/>
<gene>
    <name evidence="1" type="ordered locus">PCC7424_2520</name>
</gene>
<evidence type="ECO:0000313" key="2">
    <source>
        <dbReference type="Proteomes" id="UP000002384"/>
    </source>
</evidence>
<dbReference type="eggNOG" id="ENOG50330SE">
    <property type="taxonomic scope" value="Bacteria"/>
</dbReference>
<dbReference type="HOGENOM" id="CLU_193486_0_0_3"/>
<evidence type="ECO:0000313" key="1">
    <source>
        <dbReference type="EMBL" id="ACK70937.1"/>
    </source>
</evidence>
<dbReference type="AlphaFoldDB" id="B7KK52"/>
<accession>B7KK52</accession>
<proteinExistence type="predicted"/>
<protein>
    <submittedName>
        <fullName evidence="1">Uncharacterized protein</fullName>
    </submittedName>
</protein>
<dbReference type="EMBL" id="CP001291">
    <property type="protein sequence ID" value="ACK70937.1"/>
    <property type="molecule type" value="Genomic_DNA"/>
</dbReference>
<sequence length="68" mass="7931">MEKNNLEEIERAVSQLSNEERAKFRAWFAQFDAAEWDQQFEADVAQGRLDALAEKALKDLRKKNCTDL</sequence>
<name>B7KK52_GLOC7</name>
<dbReference type="RefSeq" id="WP_015954540.1">
    <property type="nucleotide sequence ID" value="NC_011729.1"/>
</dbReference>